<accession>A0A7C4XTC5</accession>
<feature type="region of interest" description="Disordered" evidence="1">
    <location>
        <begin position="56"/>
        <end position="76"/>
    </location>
</feature>
<evidence type="ECO:0000313" key="2">
    <source>
        <dbReference type="EMBL" id="HGW29360.1"/>
    </source>
</evidence>
<dbReference type="AlphaFoldDB" id="A0A7C4XTC5"/>
<evidence type="ECO:0000256" key="1">
    <source>
        <dbReference type="SAM" id="MobiDB-lite"/>
    </source>
</evidence>
<proteinExistence type="predicted"/>
<gene>
    <name evidence="2" type="ORF">ENR63_00320</name>
</gene>
<protein>
    <submittedName>
        <fullName evidence="2">Uncharacterized protein</fullName>
    </submittedName>
</protein>
<name>A0A7C4XTC5_UNCKA</name>
<comment type="caution">
    <text evidence="2">The sequence shown here is derived from an EMBL/GenBank/DDBJ whole genome shotgun (WGS) entry which is preliminary data.</text>
</comment>
<dbReference type="EMBL" id="DSRT01000016">
    <property type="protein sequence ID" value="HGW29360.1"/>
    <property type="molecule type" value="Genomic_DNA"/>
</dbReference>
<reference evidence="2" key="1">
    <citation type="journal article" date="2020" name="mSystems">
        <title>Genome- and Community-Level Interaction Insights into Carbon Utilization and Element Cycling Functions of Hydrothermarchaeota in Hydrothermal Sediment.</title>
        <authorList>
            <person name="Zhou Z."/>
            <person name="Liu Y."/>
            <person name="Xu W."/>
            <person name="Pan J."/>
            <person name="Luo Z.H."/>
            <person name="Li M."/>
        </authorList>
    </citation>
    <scope>NUCLEOTIDE SEQUENCE [LARGE SCALE GENOMIC DNA]</scope>
    <source>
        <strain evidence="2">SpSt-417</strain>
    </source>
</reference>
<sequence>MKPSTNRDLLLNISGQLYYLNDKIDIIDKRTETYPKLYENVDKLIGEIVENRQERTSMNKEIQNHESRLKSLESEI</sequence>
<organism evidence="2">
    <name type="scientific">candidate division WWE3 bacterium</name>
    <dbReference type="NCBI Taxonomy" id="2053526"/>
    <lineage>
        <taxon>Bacteria</taxon>
        <taxon>Katanobacteria</taxon>
    </lineage>
</organism>